<dbReference type="RefSeq" id="XP_041194473.1">
    <property type="nucleotide sequence ID" value="XM_041332732.1"/>
</dbReference>
<evidence type="ECO:0000313" key="2">
    <source>
        <dbReference type="Proteomes" id="UP000807769"/>
    </source>
</evidence>
<dbReference type="EMBL" id="JABBWG010000011">
    <property type="protein sequence ID" value="KAG1818601.1"/>
    <property type="molecule type" value="Genomic_DNA"/>
</dbReference>
<gene>
    <name evidence="1" type="ORF">BJ212DRAFT_1298674</name>
</gene>
<protein>
    <submittedName>
        <fullName evidence="1">Uncharacterized protein</fullName>
    </submittedName>
</protein>
<sequence length="235" mass="26597">MSKPEQPPIHHSYLPWLNAPFLTQIKSHFPILKLINKCFILTIQILLPSDSPSQTPCKATKVPERELRKKEKMHLVAEEEMVAKPLACAEIVQLILDHGKLQLPDIISQLDKCIKYEAEEKVKIVGFPTVKELQEAQETGGTAEMGGGSSRERRLVSKHRIIEVEAKRSDQSSVIQEKATEEDMVDDNVYFQLIKMAVGEHFNQCAALIMRATLKVLSHQPKKPLVLHLSRIILV</sequence>
<reference evidence="1" key="1">
    <citation type="journal article" date="2020" name="New Phytol.">
        <title>Comparative genomics reveals dynamic genome evolution in host specialist ectomycorrhizal fungi.</title>
        <authorList>
            <person name="Lofgren L.A."/>
            <person name="Nguyen N.H."/>
            <person name="Vilgalys R."/>
            <person name="Ruytinx J."/>
            <person name="Liao H.L."/>
            <person name="Branco S."/>
            <person name="Kuo A."/>
            <person name="LaButti K."/>
            <person name="Lipzen A."/>
            <person name="Andreopoulos W."/>
            <person name="Pangilinan J."/>
            <person name="Riley R."/>
            <person name="Hundley H."/>
            <person name="Na H."/>
            <person name="Barry K."/>
            <person name="Grigoriev I.V."/>
            <person name="Stajich J.E."/>
            <person name="Kennedy P.G."/>
        </authorList>
    </citation>
    <scope>NUCLEOTIDE SEQUENCE</scope>
    <source>
        <strain evidence="1">MN1</strain>
    </source>
</reference>
<evidence type="ECO:0000313" key="1">
    <source>
        <dbReference type="EMBL" id="KAG1818601.1"/>
    </source>
</evidence>
<dbReference type="GeneID" id="64626749"/>
<dbReference type="AlphaFoldDB" id="A0A9P7EE23"/>
<organism evidence="1 2">
    <name type="scientific">Suillus subaureus</name>
    <dbReference type="NCBI Taxonomy" id="48587"/>
    <lineage>
        <taxon>Eukaryota</taxon>
        <taxon>Fungi</taxon>
        <taxon>Dikarya</taxon>
        <taxon>Basidiomycota</taxon>
        <taxon>Agaricomycotina</taxon>
        <taxon>Agaricomycetes</taxon>
        <taxon>Agaricomycetidae</taxon>
        <taxon>Boletales</taxon>
        <taxon>Suillineae</taxon>
        <taxon>Suillaceae</taxon>
        <taxon>Suillus</taxon>
    </lineage>
</organism>
<dbReference type="Proteomes" id="UP000807769">
    <property type="component" value="Unassembled WGS sequence"/>
</dbReference>
<proteinExistence type="predicted"/>
<keyword evidence="2" id="KW-1185">Reference proteome</keyword>
<name>A0A9P7EE23_9AGAM</name>
<comment type="caution">
    <text evidence="1">The sequence shown here is derived from an EMBL/GenBank/DDBJ whole genome shotgun (WGS) entry which is preliminary data.</text>
</comment>
<dbReference type="OrthoDB" id="272392at2759"/>
<accession>A0A9P7EE23</accession>